<dbReference type="EMBL" id="JAUSUZ010000001">
    <property type="protein sequence ID" value="MDQ0363458.1"/>
    <property type="molecule type" value="Genomic_DNA"/>
</dbReference>
<dbReference type="CDD" id="cd07067">
    <property type="entry name" value="HP_PGM_like"/>
    <property type="match status" value="1"/>
</dbReference>
<comment type="caution">
    <text evidence="3">The sequence shown here is derived from an EMBL/GenBank/DDBJ whole genome shotgun (WGS) entry which is preliminary data.</text>
</comment>
<sequence length="188" mass="20748">MAEIVLVRHGQTEWSVAGRHTGRTDIPLTAAGEEQARAIGAKIKGREFAAVLCSPRIRARRTAELAGLGVTAIDDDLAEWDYGAYEGITTAEIHRTDPDWYLWDDGVPGGESPERIGARLDRVLARAREHLRHGDVALVAHGHALRVAGARWIEEPVRVGGRLRLDTATLCRLGFEHGRPVILEWNSR</sequence>
<feature type="binding site" evidence="2">
    <location>
        <begin position="21"/>
        <end position="22"/>
    </location>
    <ligand>
        <name>substrate</name>
    </ligand>
</feature>
<evidence type="ECO:0000256" key="2">
    <source>
        <dbReference type="PIRSR" id="PIRSR613078-2"/>
    </source>
</evidence>
<dbReference type="Proteomes" id="UP001240236">
    <property type="component" value="Unassembled WGS sequence"/>
</dbReference>
<feature type="binding site" evidence="2">
    <location>
        <begin position="79"/>
        <end position="82"/>
    </location>
    <ligand>
        <name>substrate</name>
    </ligand>
</feature>
<dbReference type="PANTHER" id="PTHR48100">
    <property type="entry name" value="BROAD-SPECIFICITY PHOSPHATASE YOR283W-RELATED"/>
    <property type="match status" value="1"/>
</dbReference>
<feature type="active site" description="Proton donor/acceptor" evidence="1">
    <location>
        <position position="79"/>
    </location>
</feature>
<dbReference type="RefSeq" id="WP_307234109.1">
    <property type="nucleotide sequence ID" value="NZ_JAUSUZ010000001.1"/>
</dbReference>
<dbReference type="AlphaFoldDB" id="A0AAE3VT71"/>
<dbReference type="SUPFAM" id="SSF53254">
    <property type="entry name" value="Phosphoglycerate mutase-like"/>
    <property type="match status" value="1"/>
</dbReference>
<keyword evidence="4" id="KW-1185">Reference proteome</keyword>
<feature type="active site" description="Tele-phosphohistidine intermediate" evidence="1">
    <location>
        <position position="9"/>
    </location>
</feature>
<dbReference type="SMART" id="SM00855">
    <property type="entry name" value="PGAM"/>
    <property type="match status" value="1"/>
</dbReference>
<dbReference type="InterPro" id="IPR050275">
    <property type="entry name" value="PGM_Phosphatase"/>
</dbReference>
<proteinExistence type="predicted"/>
<evidence type="ECO:0000313" key="3">
    <source>
        <dbReference type="EMBL" id="MDQ0363458.1"/>
    </source>
</evidence>
<evidence type="ECO:0000313" key="4">
    <source>
        <dbReference type="Proteomes" id="UP001240236"/>
    </source>
</evidence>
<dbReference type="InterPro" id="IPR013078">
    <property type="entry name" value="His_Pase_superF_clade-1"/>
</dbReference>
<dbReference type="EC" id="5.4.2.12" evidence="3"/>
<gene>
    <name evidence="3" type="ORF">J2S42_000127</name>
</gene>
<name>A0AAE3VT71_9ACTN</name>
<dbReference type="InterPro" id="IPR029033">
    <property type="entry name" value="His_PPase_superfam"/>
</dbReference>
<evidence type="ECO:0000256" key="1">
    <source>
        <dbReference type="PIRSR" id="PIRSR613078-1"/>
    </source>
</evidence>
<organism evidence="3 4">
    <name type="scientific">Catenuloplanes indicus</name>
    <dbReference type="NCBI Taxonomy" id="137267"/>
    <lineage>
        <taxon>Bacteria</taxon>
        <taxon>Bacillati</taxon>
        <taxon>Actinomycetota</taxon>
        <taxon>Actinomycetes</taxon>
        <taxon>Micromonosporales</taxon>
        <taxon>Micromonosporaceae</taxon>
        <taxon>Catenuloplanes</taxon>
    </lineage>
</organism>
<protein>
    <submittedName>
        <fullName evidence="3">Phosphoglycerate mutase</fullName>
        <ecNumber evidence="3">5.4.2.12</ecNumber>
    </submittedName>
</protein>
<dbReference type="GO" id="GO:0070297">
    <property type="term" value="P:regulation of phosphorelay signal transduction system"/>
    <property type="evidence" value="ECO:0007669"/>
    <property type="project" value="TreeGrafter"/>
</dbReference>
<dbReference type="PANTHER" id="PTHR48100:SF15">
    <property type="entry name" value="SEDOHEPTULOSE 1,7-BISPHOSPHATASE"/>
    <property type="match status" value="1"/>
</dbReference>
<feature type="binding site" evidence="2">
    <location>
        <position position="58"/>
    </location>
    <ligand>
        <name>substrate</name>
    </ligand>
</feature>
<dbReference type="Gene3D" id="3.40.50.1240">
    <property type="entry name" value="Phosphoglycerate mutase-like"/>
    <property type="match status" value="1"/>
</dbReference>
<reference evidence="3 4" key="1">
    <citation type="submission" date="2023-07" db="EMBL/GenBank/DDBJ databases">
        <title>Sequencing the genomes of 1000 actinobacteria strains.</title>
        <authorList>
            <person name="Klenk H.-P."/>
        </authorList>
    </citation>
    <scope>NUCLEOTIDE SEQUENCE [LARGE SCALE GENOMIC DNA]</scope>
    <source>
        <strain evidence="3 4">DSM 44709</strain>
    </source>
</reference>
<dbReference type="Pfam" id="PF00300">
    <property type="entry name" value="His_Phos_1"/>
    <property type="match status" value="1"/>
</dbReference>
<accession>A0AAE3VT71</accession>
<keyword evidence="3" id="KW-0413">Isomerase</keyword>
<dbReference type="GO" id="GO:0004619">
    <property type="term" value="F:phosphoglycerate mutase activity"/>
    <property type="evidence" value="ECO:0007669"/>
    <property type="project" value="UniProtKB-EC"/>
</dbReference>
<dbReference type="GO" id="GO:0101006">
    <property type="term" value="F:protein histidine phosphatase activity"/>
    <property type="evidence" value="ECO:0007669"/>
    <property type="project" value="TreeGrafter"/>
</dbReference>